<evidence type="ECO:0000259" key="4">
    <source>
        <dbReference type="PROSITE" id="PS50835"/>
    </source>
</evidence>
<dbReference type="SUPFAM" id="SSF48726">
    <property type="entry name" value="Immunoglobulin"/>
    <property type="match status" value="1"/>
</dbReference>
<keyword evidence="2" id="KW-0472">Membrane</keyword>
<evidence type="ECO:0000313" key="6">
    <source>
        <dbReference type="Proteomes" id="UP001295444"/>
    </source>
</evidence>
<dbReference type="GO" id="GO:0030424">
    <property type="term" value="C:axon"/>
    <property type="evidence" value="ECO:0007669"/>
    <property type="project" value="TreeGrafter"/>
</dbReference>
<keyword evidence="3" id="KW-0732">Signal</keyword>
<dbReference type="PANTHER" id="PTHR10075">
    <property type="entry name" value="BASIGIN RELATED"/>
    <property type="match status" value="1"/>
</dbReference>
<dbReference type="InterPro" id="IPR003599">
    <property type="entry name" value="Ig_sub"/>
</dbReference>
<evidence type="ECO:0000256" key="1">
    <source>
        <dbReference type="ARBA" id="ARBA00023319"/>
    </source>
</evidence>
<dbReference type="Proteomes" id="UP001295444">
    <property type="component" value="Chromosome 05"/>
</dbReference>
<dbReference type="Pfam" id="PF13927">
    <property type="entry name" value="Ig_3"/>
    <property type="match status" value="1"/>
</dbReference>
<sequence>MLLSPWHPITMAFVCGLISVASSGVMDSETDPDPAAQPSQRKDENISNYTVIKHSISIPGLTKKVIQKEIILDSPAHLKLECELLLDSEELQINDVAWTFENTTISKNKYVNNTTENKWHTSYEFAVSALNMIGTYTCIFNSTTEVKAEFHIKVPTVKSEKKPLVSYIADSIVMKCDSSIYKPKKWIWYQTNGSDQVQLNLSLIPIKYEDSSKKVNESKLHISNLSEKDSGIYICKAVFAFGEHEGQVQLSVLSYTVPLKVFLAIAAEVVVLVSLILLYEMKTKKKQSEEENLKTANLLKQAPPDNVRCNSEFIFEAMQDRNTVLQAVLKSLKEMLSFL</sequence>
<feature type="signal peptide" evidence="3">
    <location>
        <begin position="1"/>
        <end position="23"/>
    </location>
</feature>
<dbReference type="SMART" id="SM00409">
    <property type="entry name" value="IG"/>
    <property type="match status" value="1"/>
</dbReference>
<keyword evidence="6" id="KW-1185">Reference proteome</keyword>
<dbReference type="GO" id="GO:0007411">
    <property type="term" value="P:axon guidance"/>
    <property type="evidence" value="ECO:0007669"/>
    <property type="project" value="TreeGrafter"/>
</dbReference>
<dbReference type="PROSITE" id="PS50835">
    <property type="entry name" value="IG_LIKE"/>
    <property type="match status" value="1"/>
</dbReference>
<evidence type="ECO:0000313" key="5">
    <source>
        <dbReference type="EMBL" id="CAH2296391.1"/>
    </source>
</evidence>
<dbReference type="GO" id="GO:0007156">
    <property type="term" value="P:homophilic cell adhesion via plasma membrane adhesion molecules"/>
    <property type="evidence" value="ECO:0007669"/>
    <property type="project" value="TreeGrafter"/>
</dbReference>
<feature type="domain" description="Ig-like" evidence="4">
    <location>
        <begin position="155"/>
        <end position="251"/>
    </location>
</feature>
<feature type="transmembrane region" description="Helical" evidence="2">
    <location>
        <begin position="261"/>
        <end position="279"/>
    </location>
</feature>
<keyword evidence="1" id="KW-0393">Immunoglobulin domain</keyword>
<reference evidence="5" key="1">
    <citation type="submission" date="2022-03" db="EMBL/GenBank/DDBJ databases">
        <authorList>
            <person name="Alioto T."/>
            <person name="Alioto T."/>
            <person name="Gomez Garrido J."/>
        </authorList>
    </citation>
    <scope>NUCLEOTIDE SEQUENCE</scope>
</reference>
<gene>
    <name evidence="5" type="ORF">PECUL_23A019506</name>
</gene>
<name>A0AAD1SFT7_PELCU</name>
<dbReference type="InterPro" id="IPR036179">
    <property type="entry name" value="Ig-like_dom_sf"/>
</dbReference>
<dbReference type="GO" id="GO:0098632">
    <property type="term" value="F:cell-cell adhesion mediator activity"/>
    <property type="evidence" value="ECO:0007669"/>
    <property type="project" value="TreeGrafter"/>
</dbReference>
<dbReference type="InterPro" id="IPR007110">
    <property type="entry name" value="Ig-like_dom"/>
</dbReference>
<evidence type="ECO:0000256" key="2">
    <source>
        <dbReference type="SAM" id="Phobius"/>
    </source>
</evidence>
<keyword evidence="2" id="KW-1133">Transmembrane helix</keyword>
<keyword evidence="2" id="KW-0812">Transmembrane</keyword>
<evidence type="ECO:0000256" key="3">
    <source>
        <dbReference type="SAM" id="SignalP"/>
    </source>
</evidence>
<accession>A0AAD1SFT7</accession>
<dbReference type="EMBL" id="OW240916">
    <property type="protein sequence ID" value="CAH2296391.1"/>
    <property type="molecule type" value="Genomic_DNA"/>
</dbReference>
<feature type="chain" id="PRO_5041899254" evidence="3">
    <location>
        <begin position="24"/>
        <end position="339"/>
    </location>
</feature>
<dbReference type="InterPro" id="IPR013783">
    <property type="entry name" value="Ig-like_fold"/>
</dbReference>
<proteinExistence type="predicted"/>
<protein>
    <submittedName>
        <fullName evidence="5">Embigin</fullName>
    </submittedName>
</protein>
<dbReference type="GO" id="GO:0070593">
    <property type="term" value="P:dendrite self-avoidance"/>
    <property type="evidence" value="ECO:0007669"/>
    <property type="project" value="TreeGrafter"/>
</dbReference>
<dbReference type="AlphaFoldDB" id="A0AAD1SFT7"/>
<dbReference type="Gene3D" id="2.60.40.10">
    <property type="entry name" value="Immunoglobulins"/>
    <property type="match status" value="1"/>
</dbReference>
<organism evidence="5 6">
    <name type="scientific">Pelobates cultripes</name>
    <name type="common">Western spadefoot toad</name>
    <dbReference type="NCBI Taxonomy" id="61616"/>
    <lineage>
        <taxon>Eukaryota</taxon>
        <taxon>Metazoa</taxon>
        <taxon>Chordata</taxon>
        <taxon>Craniata</taxon>
        <taxon>Vertebrata</taxon>
        <taxon>Euteleostomi</taxon>
        <taxon>Amphibia</taxon>
        <taxon>Batrachia</taxon>
        <taxon>Anura</taxon>
        <taxon>Pelobatoidea</taxon>
        <taxon>Pelobatidae</taxon>
        <taxon>Pelobates</taxon>
    </lineage>
</organism>
<dbReference type="PANTHER" id="PTHR10075:SF4">
    <property type="entry name" value="EMBIGIN"/>
    <property type="match status" value="1"/>
</dbReference>
<dbReference type="GO" id="GO:0005886">
    <property type="term" value="C:plasma membrane"/>
    <property type="evidence" value="ECO:0007669"/>
    <property type="project" value="TreeGrafter"/>
</dbReference>